<dbReference type="SUPFAM" id="SSF53850">
    <property type="entry name" value="Periplasmic binding protein-like II"/>
    <property type="match status" value="1"/>
</dbReference>
<keyword evidence="3" id="KW-0238">DNA-binding</keyword>
<dbReference type="InterPro" id="IPR036388">
    <property type="entry name" value="WH-like_DNA-bd_sf"/>
</dbReference>
<comment type="caution">
    <text evidence="6">The sequence shown here is derived from an EMBL/GenBank/DDBJ whole genome shotgun (WGS) entry which is preliminary data.</text>
</comment>
<dbReference type="EMBL" id="JBCGDP010000004">
    <property type="protein sequence ID" value="MEM0575902.1"/>
    <property type="molecule type" value="Genomic_DNA"/>
</dbReference>
<dbReference type="InterPro" id="IPR036390">
    <property type="entry name" value="WH_DNA-bd_sf"/>
</dbReference>
<protein>
    <submittedName>
        <fullName evidence="6">LysR substrate-binding domain-containing protein</fullName>
    </submittedName>
</protein>
<sequence>MDLRNLNYFQVLAEELHFGRAAERLNISQPPLSRMIKQLEDEFGVLLFERTKRKVLLTSAGAELLVQTKQMISQMASIKKRLKIVGKGESGNLRIGYVGATMHTNLPNLLNSFHENYPEINLNFEEQPNLNLIQSLNNGTMDVAFVRTWLNPKNLEEKIISTESLIAVLPMKHNLSNQKMIKIKDLENENFISFARDCGPTIFDSFLELCSTSGFAPKIYHQATQLNSILRLVECGFGISLLPESISENNTLKLKFIPLHKKTKNIPLIMLYRKENANPSLAHFLNSFSN</sequence>
<evidence type="ECO:0000256" key="2">
    <source>
        <dbReference type="ARBA" id="ARBA00023015"/>
    </source>
</evidence>
<proteinExistence type="inferred from homology"/>
<dbReference type="CDD" id="cd08414">
    <property type="entry name" value="PBP2_LTTR_aromatics_like"/>
    <property type="match status" value="1"/>
</dbReference>
<dbReference type="SUPFAM" id="SSF46785">
    <property type="entry name" value="Winged helix' DNA-binding domain"/>
    <property type="match status" value="1"/>
</dbReference>
<dbReference type="InterPro" id="IPR005119">
    <property type="entry name" value="LysR_subst-bd"/>
</dbReference>
<dbReference type="PANTHER" id="PTHR30346:SF0">
    <property type="entry name" value="HCA OPERON TRANSCRIPTIONAL ACTIVATOR HCAR"/>
    <property type="match status" value="1"/>
</dbReference>
<organism evidence="6 7">
    <name type="scientific">Flavobacterium polysaccharolyticum</name>
    <dbReference type="NCBI Taxonomy" id="3133148"/>
    <lineage>
        <taxon>Bacteria</taxon>
        <taxon>Pseudomonadati</taxon>
        <taxon>Bacteroidota</taxon>
        <taxon>Flavobacteriia</taxon>
        <taxon>Flavobacteriales</taxon>
        <taxon>Flavobacteriaceae</taxon>
        <taxon>Flavobacterium</taxon>
    </lineage>
</organism>
<evidence type="ECO:0000256" key="4">
    <source>
        <dbReference type="ARBA" id="ARBA00023163"/>
    </source>
</evidence>
<evidence type="ECO:0000313" key="6">
    <source>
        <dbReference type="EMBL" id="MEM0575902.1"/>
    </source>
</evidence>
<evidence type="ECO:0000259" key="5">
    <source>
        <dbReference type="PROSITE" id="PS50931"/>
    </source>
</evidence>
<evidence type="ECO:0000313" key="7">
    <source>
        <dbReference type="Proteomes" id="UP001468798"/>
    </source>
</evidence>
<dbReference type="Pfam" id="PF00126">
    <property type="entry name" value="HTH_1"/>
    <property type="match status" value="1"/>
</dbReference>
<dbReference type="RefSeq" id="WP_342690969.1">
    <property type="nucleotide sequence ID" value="NZ_JBCGDP010000004.1"/>
</dbReference>
<name>A0ABU9NNF8_9FLAO</name>
<dbReference type="PANTHER" id="PTHR30346">
    <property type="entry name" value="TRANSCRIPTIONAL DUAL REGULATOR HCAR-RELATED"/>
    <property type="match status" value="1"/>
</dbReference>
<accession>A0ABU9NNF8</accession>
<reference evidence="6 7" key="1">
    <citation type="submission" date="2024-03" db="EMBL/GenBank/DDBJ databases">
        <title>Two novel species of the genus Flavobacterium exhibiting potentially degradation of complex polysaccharides.</title>
        <authorList>
            <person name="Lian X."/>
        </authorList>
    </citation>
    <scope>NUCLEOTIDE SEQUENCE [LARGE SCALE GENOMIC DNA]</scope>
    <source>
        <strain evidence="6 7">N6</strain>
    </source>
</reference>
<evidence type="ECO:0000256" key="1">
    <source>
        <dbReference type="ARBA" id="ARBA00009437"/>
    </source>
</evidence>
<dbReference type="Pfam" id="PF03466">
    <property type="entry name" value="LysR_substrate"/>
    <property type="match status" value="1"/>
</dbReference>
<keyword evidence="2" id="KW-0805">Transcription regulation</keyword>
<dbReference type="Gene3D" id="1.10.10.10">
    <property type="entry name" value="Winged helix-like DNA-binding domain superfamily/Winged helix DNA-binding domain"/>
    <property type="match status" value="1"/>
</dbReference>
<keyword evidence="4" id="KW-0804">Transcription</keyword>
<dbReference type="InterPro" id="IPR000847">
    <property type="entry name" value="LysR_HTH_N"/>
</dbReference>
<dbReference type="Proteomes" id="UP001468798">
    <property type="component" value="Unassembled WGS sequence"/>
</dbReference>
<keyword evidence="7" id="KW-1185">Reference proteome</keyword>
<dbReference type="Gene3D" id="3.40.190.10">
    <property type="entry name" value="Periplasmic binding protein-like II"/>
    <property type="match status" value="2"/>
</dbReference>
<feature type="domain" description="HTH lysR-type" evidence="5">
    <location>
        <begin position="1"/>
        <end position="58"/>
    </location>
</feature>
<dbReference type="PROSITE" id="PS50931">
    <property type="entry name" value="HTH_LYSR"/>
    <property type="match status" value="1"/>
</dbReference>
<dbReference type="PRINTS" id="PR00039">
    <property type="entry name" value="HTHLYSR"/>
</dbReference>
<evidence type="ECO:0000256" key="3">
    <source>
        <dbReference type="ARBA" id="ARBA00023125"/>
    </source>
</evidence>
<gene>
    <name evidence="6" type="ORF">WFZ86_05280</name>
</gene>
<comment type="similarity">
    <text evidence="1">Belongs to the LysR transcriptional regulatory family.</text>
</comment>